<protein>
    <submittedName>
        <fullName evidence="5">EAL domain-containing protein</fullName>
    </submittedName>
</protein>
<feature type="non-terminal residue" evidence="5">
    <location>
        <position position="1"/>
    </location>
</feature>
<organism evidence="5 6">
    <name type="scientific">Stenotrophomonas nitritireducens</name>
    <dbReference type="NCBI Taxonomy" id="83617"/>
    <lineage>
        <taxon>Bacteria</taxon>
        <taxon>Pseudomonadati</taxon>
        <taxon>Pseudomonadota</taxon>
        <taxon>Gammaproteobacteria</taxon>
        <taxon>Lysobacterales</taxon>
        <taxon>Lysobacteraceae</taxon>
        <taxon>Stenotrophomonas</taxon>
    </lineage>
</organism>
<dbReference type="InterPro" id="IPR001633">
    <property type="entry name" value="EAL_dom"/>
</dbReference>
<gene>
    <name evidence="5" type="ORF">J0H45_10735</name>
</gene>
<dbReference type="Pfam" id="PF00072">
    <property type="entry name" value="Response_reg"/>
    <property type="match status" value="1"/>
</dbReference>
<dbReference type="Gene3D" id="3.40.50.2300">
    <property type="match status" value="1"/>
</dbReference>
<evidence type="ECO:0000259" key="2">
    <source>
        <dbReference type="PROSITE" id="PS50042"/>
    </source>
</evidence>
<dbReference type="Pfam" id="PF00563">
    <property type="entry name" value="EAL"/>
    <property type="match status" value="1"/>
</dbReference>
<feature type="domain" description="Cyclic nucleotide-binding" evidence="2">
    <location>
        <begin position="226"/>
        <end position="308"/>
    </location>
</feature>
<dbReference type="CDD" id="cd17569">
    <property type="entry name" value="REC_HupR-like"/>
    <property type="match status" value="1"/>
</dbReference>
<dbReference type="AlphaFoldDB" id="A0A9D8L0U3"/>
<dbReference type="InterPro" id="IPR001789">
    <property type="entry name" value="Sig_transdc_resp-reg_receiver"/>
</dbReference>
<accession>A0A9D8L0U3</accession>
<sequence>MEALLRWQSPTLGMLVPERFMRTAERLGIIVQIGAWVLEMTLRQARIWRDQGFDDFNVAVNVSTLQLLRPGFFAEVMVLLQSTGVPARMLTLEINESALTNNVNFVYETLANLRNEGISLSLDNFGTGDSSLSALVRYPVDKLKIDRSFIKSAPAANREAAISRAIIAMGHQLGMTVIANGVESQAQLGFLRRNDCDVFQGYLFGEPMSAEAAGMTLRRRYLRPEAFAETRPDRTLLLLDDEENVLRSLVRLFRREGYRILAAGNVRDAFDLLAINDVQVILSDQRMSDMSGTEFLGRVKMLYPDTIRLVLSGYTDLNTVTDAINRGAIYRFLTKPWNDDELREHIRQAFRTHDELRKGREATGLARRDTLPGDGG</sequence>
<name>A0A9D8L0U3_9GAMM</name>
<dbReference type="SMART" id="SM00448">
    <property type="entry name" value="REC"/>
    <property type="match status" value="1"/>
</dbReference>
<keyword evidence="1" id="KW-0597">Phosphoprotein</keyword>
<dbReference type="SUPFAM" id="SSF52172">
    <property type="entry name" value="CheY-like"/>
    <property type="match status" value="1"/>
</dbReference>
<dbReference type="InterPro" id="IPR011006">
    <property type="entry name" value="CheY-like_superfamily"/>
</dbReference>
<dbReference type="PROSITE" id="PS50883">
    <property type="entry name" value="EAL"/>
    <property type="match status" value="1"/>
</dbReference>
<feature type="domain" description="Response regulatory" evidence="3">
    <location>
        <begin position="235"/>
        <end position="350"/>
    </location>
</feature>
<feature type="domain" description="EAL" evidence="4">
    <location>
        <begin position="1"/>
        <end position="221"/>
    </location>
</feature>
<evidence type="ECO:0000313" key="5">
    <source>
        <dbReference type="EMBL" id="MBN8799809.1"/>
    </source>
</evidence>
<dbReference type="InterPro" id="IPR035919">
    <property type="entry name" value="EAL_sf"/>
</dbReference>
<dbReference type="SMART" id="SM00052">
    <property type="entry name" value="EAL"/>
    <property type="match status" value="1"/>
</dbReference>
<evidence type="ECO:0000256" key="1">
    <source>
        <dbReference type="PROSITE-ProRule" id="PRU00169"/>
    </source>
</evidence>
<evidence type="ECO:0000313" key="6">
    <source>
        <dbReference type="Proteomes" id="UP000664815"/>
    </source>
</evidence>
<dbReference type="PROSITE" id="PS50110">
    <property type="entry name" value="RESPONSE_REGULATORY"/>
    <property type="match status" value="1"/>
</dbReference>
<dbReference type="InterPro" id="IPR050706">
    <property type="entry name" value="Cyclic-di-GMP_PDE-like"/>
</dbReference>
<dbReference type="Gene3D" id="3.20.20.450">
    <property type="entry name" value="EAL domain"/>
    <property type="match status" value="1"/>
</dbReference>
<feature type="modified residue" description="4-aspartylphosphate" evidence="1">
    <location>
        <position position="284"/>
    </location>
</feature>
<dbReference type="InterPro" id="IPR000595">
    <property type="entry name" value="cNMP-bd_dom"/>
</dbReference>
<evidence type="ECO:0000259" key="4">
    <source>
        <dbReference type="PROSITE" id="PS50883"/>
    </source>
</evidence>
<dbReference type="GO" id="GO:0071111">
    <property type="term" value="F:cyclic-guanylate-specific phosphodiesterase activity"/>
    <property type="evidence" value="ECO:0007669"/>
    <property type="project" value="InterPro"/>
</dbReference>
<dbReference type="Proteomes" id="UP000664815">
    <property type="component" value="Unassembled WGS sequence"/>
</dbReference>
<evidence type="ECO:0000259" key="3">
    <source>
        <dbReference type="PROSITE" id="PS50110"/>
    </source>
</evidence>
<dbReference type="EMBL" id="JAFKMG010000962">
    <property type="protein sequence ID" value="MBN8799809.1"/>
    <property type="molecule type" value="Genomic_DNA"/>
</dbReference>
<dbReference type="PANTHER" id="PTHR33121:SF71">
    <property type="entry name" value="OXYGEN SENSOR PROTEIN DOSP"/>
    <property type="match status" value="1"/>
</dbReference>
<dbReference type="SUPFAM" id="SSF141868">
    <property type="entry name" value="EAL domain-like"/>
    <property type="match status" value="1"/>
</dbReference>
<dbReference type="CDD" id="cd01948">
    <property type="entry name" value="EAL"/>
    <property type="match status" value="1"/>
</dbReference>
<reference evidence="5" key="1">
    <citation type="submission" date="2021-02" db="EMBL/GenBank/DDBJ databases">
        <title>Thiocyanate and organic carbon inputs drive convergent selection for specific autotrophic Afipia and Thiobacillus strains within complex microbiomes.</title>
        <authorList>
            <person name="Huddy R.J."/>
            <person name="Sachdeva R."/>
            <person name="Kadzinga F."/>
            <person name="Kantor R.S."/>
            <person name="Harrison S.T.L."/>
            <person name="Banfield J.F."/>
        </authorList>
    </citation>
    <scope>NUCLEOTIDE SEQUENCE</scope>
    <source>
        <strain evidence="5">SCN18_10_11_15_R1_P_69_7</strain>
    </source>
</reference>
<dbReference type="PROSITE" id="PS50042">
    <property type="entry name" value="CNMP_BINDING_3"/>
    <property type="match status" value="1"/>
</dbReference>
<comment type="caution">
    <text evidence="5">The sequence shown here is derived from an EMBL/GenBank/DDBJ whole genome shotgun (WGS) entry which is preliminary data.</text>
</comment>
<dbReference type="GO" id="GO:0000160">
    <property type="term" value="P:phosphorelay signal transduction system"/>
    <property type="evidence" value="ECO:0007669"/>
    <property type="project" value="InterPro"/>
</dbReference>
<proteinExistence type="predicted"/>
<dbReference type="PANTHER" id="PTHR33121">
    <property type="entry name" value="CYCLIC DI-GMP PHOSPHODIESTERASE PDEF"/>
    <property type="match status" value="1"/>
</dbReference>